<evidence type="ECO:0000313" key="2">
    <source>
        <dbReference type="EMBL" id="CAD9052938.1"/>
    </source>
</evidence>
<proteinExistence type="predicted"/>
<sequence>MFFIASSASSITRLRTPRVFVNSLGPNTTCRSLGQLCESCALEHDGTMAGQKTSKRTSRMASQAFFTELDETDAAIREKLKVLEKVRNEEAEKWWPQRNNVVINNIDIAISNYKRDRAFIRLLKRKAEENILIRRKSNRVPSGSQHGRSQKPAA</sequence>
<dbReference type="AlphaFoldDB" id="A0A7S1P0Q9"/>
<accession>A0A7S1P0Q9</accession>
<reference evidence="2" key="1">
    <citation type="submission" date="2021-01" db="EMBL/GenBank/DDBJ databases">
        <authorList>
            <person name="Corre E."/>
            <person name="Pelletier E."/>
            <person name="Niang G."/>
            <person name="Scheremetjew M."/>
            <person name="Finn R."/>
            <person name="Kale V."/>
            <person name="Holt S."/>
            <person name="Cochrane G."/>
            <person name="Meng A."/>
            <person name="Brown T."/>
            <person name="Cohen L."/>
        </authorList>
    </citation>
    <scope>NUCLEOTIDE SEQUENCE</scope>
    <source>
        <strain evidence="2">CCMP3346</strain>
    </source>
</reference>
<name>A0A7S1P0Q9_9ALVE</name>
<feature type="region of interest" description="Disordered" evidence="1">
    <location>
        <begin position="134"/>
        <end position="154"/>
    </location>
</feature>
<evidence type="ECO:0000256" key="1">
    <source>
        <dbReference type="SAM" id="MobiDB-lite"/>
    </source>
</evidence>
<organism evidence="2">
    <name type="scientific">Vitrella brassicaformis</name>
    <dbReference type="NCBI Taxonomy" id="1169539"/>
    <lineage>
        <taxon>Eukaryota</taxon>
        <taxon>Sar</taxon>
        <taxon>Alveolata</taxon>
        <taxon>Colpodellida</taxon>
        <taxon>Vitrellaceae</taxon>
        <taxon>Vitrella</taxon>
    </lineage>
</organism>
<gene>
    <name evidence="2" type="ORF">VBRA1451_LOCUS8000</name>
</gene>
<protein>
    <submittedName>
        <fullName evidence="2">Uncharacterized protein</fullName>
    </submittedName>
</protein>
<dbReference type="EMBL" id="HBGB01013898">
    <property type="protein sequence ID" value="CAD9052938.1"/>
    <property type="molecule type" value="Transcribed_RNA"/>
</dbReference>